<name>A0ABX3NX86_9BACT</name>
<protein>
    <recommendedName>
        <fullName evidence="3">Outer membrane protein beta-barrel domain-containing protein</fullName>
    </recommendedName>
</protein>
<dbReference type="InterPro" id="IPR036709">
    <property type="entry name" value="Autotransporte_beta_dom_sf"/>
</dbReference>
<evidence type="ECO:0000313" key="1">
    <source>
        <dbReference type="EMBL" id="OQP48681.1"/>
    </source>
</evidence>
<accession>A0ABX3NX86</accession>
<dbReference type="InterPro" id="IPR011250">
    <property type="entry name" value="OMP/PagP_B-barrel"/>
</dbReference>
<evidence type="ECO:0000313" key="2">
    <source>
        <dbReference type="Proteomes" id="UP000192277"/>
    </source>
</evidence>
<comment type="caution">
    <text evidence="1">The sequence shown here is derived from an EMBL/GenBank/DDBJ whole genome shotgun (WGS) entry which is preliminary data.</text>
</comment>
<dbReference type="EMBL" id="LWBO01000012">
    <property type="protein sequence ID" value="OQP48681.1"/>
    <property type="molecule type" value="Genomic_DNA"/>
</dbReference>
<sequence>MVTTRAQISKGAVWVGGSIGYNQTKQDPGIYNGKPYKTTTLTINPSIGTAVKDNLVVGIELLYNQIKTENDGNSVKSKTNAYGGGVFVRKYFPVITRLYIFGDANAAYAATKNDRTLSTGTNPIVVTAKGGITSVGITPGIAFAVSKKFMLETSLNNLFSVAYTSTKTTGPTDYYKSKSSQFAAGVFADGKAQFNIGVRFLLGNKG</sequence>
<dbReference type="Proteomes" id="UP000192277">
    <property type="component" value="Unassembled WGS sequence"/>
</dbReference>
<keyword evidence="2" id="KW-1185">Reference proteome</keyword>
<gene>
    <name evidence="1" type="ORF">A4D02_08230</name>
</gene>
<organism evidence="1 2">
    <name type="scientific">Niastella koreensis</name>
    <dbReference type="NCBI Taxonomy" id="354356"/>
    <lineage>
        <taxon>Bacteria</taxon>
        <taxon>Pseudomonadati</taxon>
        <taxon>Bacteroidota</taxon>
        <taxon>Chitinophagia</taxon>
        <taxon>Chitinophagales</taxon>
        <taxon>Chitinophagaceae</taxon>
        <taxon>Niastella</taxon>
    </lineage>
</organism>
<dbReference type="SUPFAM" id="SSF56925">
    <property type="entry name" value="OMPA-like"/>
    <property type="match status" value="1"/>
</dbReference>
<evidence type="ECO:0008006" key="3">
    <source>
        <dbReference type="Google" id="ProtNLM"/>
    </source>
</evidence>
<reference evidence="1 2" key="1">
    <citation type="submission" date="2016-04" db="EMBL/GenBank/DDBJ databases">
        <authorList>
            <person name="Chen L."/>
            <person name="Zhuang W."/>
            <person name="Wang G."/>
        </authorList>
    </citation>
    <scope>NUCLEOTIDE SEQUENCE [LARGE SCALE GENOMIC DNA]</scope>
    <source>
        <strain evidence="2">GR20</strain>
    </source>
</reference>
<dbReference type="Gene3D" id="2.40.128.130">
    <property type="entry name" value="Autotransporter beta-domain"/>
    <property type="match status" value="1"/>
</dbReference>
<proteinExistence type="predicted"/>